<dbReference type="Proteomes" id="UP000075714">
    <property type="component" value="Unassembled WGS sequence"/>
</dbReference>
<feature type="compositionally biased region" description="Basic and acidic residues" evidence="1">
    <location>
        <begin position="243"/>
        <end position="253"/>
    </location>
</feature>
<feature type="compositionally biased region" description="Low complexity" evidence="1">
    <location>
        <begin position="486"/>
        <end position="504"/>
    </location>
</feature>
<reference evidence="3" key="1">
    <citation type="journal article" date="2016" name="Nat. Commun.">
        <title>The Gonium pectorale genome demonstrates co-option of cell cycle regulation during the evolution of multicellularity.</title>
        <authorList>
            <person name="Hanschen E.R."/>
            <person name="Marriage T.N."/>
            <person name="Ferris P.J."/>
            <person name="Hamaji T."/>
            <person name="Toyoda A."/>
            <person name="Fujiyama A."/>
            <person name="Neme R."/>
            <person name="Noguchi H."/>
            <person name="Minakuchi Y."/>
            <person name="Suzuki M."/>
            <person name="Kawai-Toyooka H."/>
            <person name="Smith D.R."/>
            <person name="Sparks H."/>
            <person name="Anderson J."/>
            <person name="Bakaric R."/>
            <person name="Luria V."/>
            <person name="Karger A."/>
            <person name="Kirschner M.W."/>
            <person name="Durand P.M."/>
            <person name="Michod R.E."/>
            <person name="Nozaki H."/>
            <person name="Olson B.J."/>
        </authorList>
    </citation>
    <scope>NUCLEOTIDE SEQUENCE [LARGE SCALE GENOMIC DNA]</scope>
    <source>
        <strain evidence="3">NIES-2863</strain>
    </source>
</reference>
<comment type="caution">
    <text evidence="2">The sequence shown here is derived from an EMBL/GenBank/DDBJ whole genome shotgun (WGS) entry which is preliminary data.</text>
</comment>
<dbReference type="OrthoDB" id="508283at2759"/>
<feature type="region of interest" description="Disordered" evidence="1">
    <location>
        <begin position="335"/>
        <end position="422"/>
    </location>
</feature>
<name>A0A150H384_GONPE</name>
<proteinExistence type="predicted"/>
<organism evidence="2 3">
    <name type="scientific">Gonium pectorale</name>
    <name type="common">Green alga</name>
    <dbReference type="NCBI Taxonomy" id="33097"/>
    <lineage>
        <taxon>Eukaryota</taxon>
        <taxon>Viridiplantae</taxon>
        <taxon>Chlorophyta</taxon>
        <taxon>core chlorophytes</taxon>
        <taxon>Chlorophyceae</taxon>
        <taxon>CS clade</taxon>
        <taxon>Chlamydomonadales</taxon>
        <taxon>Volvocaceae</taxon>
        <taxon>Gonium</taxon>
    </lineage>
</organism>
<dbReference type="SUPFAM" id="SSF103511">
    <property type="entry name" value="Chlorophyll a-b binding protein"/>
    <property type="match status" value="1"/>
</dbReference>
<sequence length="732" mass="74429">MAQTQAGENANATVTVDGAGNVTASSFPPAAAALAALTQLEEAPVPALLAGTLPPAVQATGADGGYNISGGLSEEAREARTSYVMAVPGTMGAAMSVLSAPPPLTAAQVAAKENGRGPPGGVAPVARGAPPVARARAALERHLHLHRALSDARRIMRHGALSPAAAAAANGRNGAGGTTAPSAEADAPWDEPGPRQDSDGHSPLGAVGNGAPLPPPLPARELADAAEPAVHPIDEGDEGADAEGLRTGRERPALRSKPNSRLPSLGASLVALQSAATGLMPRGIRAGEPGVSGSGGSGRAAVHRGEVAFRAPGSGADGGEGVPAARIEEGCSRSVAAPSCPRTPAPPPTAPSRLALELPTPPSQQLQQGRQPPRPRPASLADGRSPAPPSFIPSASTGSSSGTRNGQPTTPLPPPQHPSSKEIRAPFRAATPPARARGSLLGGAARSLLRLLPLPGLVDRAAGHSAHQTLDAAPHVEDPEELGHQVTSSLVSTSLTEGGPGSGPSLSELVRLDLLRLDRIHSTAQAHEALGRLADCAAEQSRLAAALEEWVADHPLAHVALQREVLGLQAELVRVQLALWRPAELLNGRMALIGLTAGLAKEAAGGPGLLAQAAAQPLSMPAAFALVVLLTAFHKQVMQPRMRLRTRGLLMSPVAHRWMGRAAMVGIVWAVVQEATDPAHRPLMQQLRDGMAGLTEGVQGPGTAAAAAAAAQHGAGQPPGLRQWLWNWLLMV</sequence>
<feature type="region of interest" description="Disordered" evidence="1">
    <location>
        <begin position="231"/>
        <end position="262"/>
    </location>
</feature>
<dbReference type="EMBL" id="LSYV01000002">
    <property type="protein sequence ID" value="KXZ56637.1"/>
    <property type="molecule type" value="Genomic_DNA"/>
</dbReference>
<evidence type="ECO:0000313" key="2">
    <source>
        <dbReference type="EMBL" id="KXZ56637.1"/>
    </source>
</evidence>
<feature type="region of interest" description="Disordered" evidence="1">
    <location>
        <begin position="166"/>
        <end position="219"/>
    </location>
</feature>
<gene>
    <name evidence="2" type="ORF">GPECTOR_1g574</name>
</gene>
<dbReference type="AlphaFoldDB" id="A0A150H384"/>
<evidence type="ECO:0000256" key="1">
    <source>
        <dbReference type="SAM" id="MobiDB-lite"/>
    </source>
</evidence>
<keyword evidence="3" id="KW-1185">Reference proteome</keyword>
<protein>
    <submittedName>
        <fullName evidence="2">Uncharacterized protein</fullName>
    </submittedName>
</protein>
<feature type="region of interest" description="Disordered" evidence="1">
    <location>
        <begin position="480"/>
        <end position="504"/>
    </location>
</feature>
<evidence type="ECO:0000313" key="3">
    <source>
        <dbReference type="Proteomes" id="UP000075714"/>
    </source>
</evidence>
<feature type="compositionally biased region" description="Pro residues" evidence="1">
    <location>
        <begin position="341"/>
        <end position="350"/>
    </location>
</feature>
<feature type="compositionally biased region" description="Polar residues" evidence="1">
    <location>
        <begin position="397"/>
        <end position="406"/>
    </location>
</feature>
<accession>A0A150H384</accession>